<accession>A0A154BMB0</accession>
<organism evidence="2 3">
    <name type="scientific">Anaerosporomusa subterranea</name>
    <dbReference type="NCBI Taxonomy" id="1794912"/>
    <lineage>
        <taxon>Bacteria</taxon>
        <taxon>Bacillati</taxon>
        <taxon>Bacillota</taxon>
        <taxon>Negativicutes</taxon>
        <taxon>Acetonemataceae</taxon>
        <taxon>Anaerosporomusa</taxon>
    </lineage>
</organism>
<dbReference type="SUPFAM" id="SSF51658">
    <property type="entry name" value="Xylose isomerase-like"/>
    <property type="match status" value="1"/>
</dbReference>
<name>A0A154BMB0_ANASB</name>
<reference evidence="2 3" key="1">
    <citation type="submission" date="2016-02" db="EMBL/GenBank/DDBJ databases">
        <title>Anaerosporomusa subterraneum gen. nov., sp. nov., a spore-forming obligate anaerobe isolated from saprolite.</title>
        <authorList>
            <person name="Choi J.K."/>
            <person name="Shah M."/>
            <person name="Yee N."/>
        </authorList>
    </citation>
    <scope>NUCLEOTIDE SEQUENCE [LARGE SCALE GENOMIC DNA]</scope>
    <source>
        <strain evidence="2 3">RU4</strain>
    </source>
</reference>
<evidence type="ECO:0000259" key="1">
    <source>
        <dbReference type="Pfam" id="PF01261"/>
    </source>
</evidence>
<dbReference type="InterPro" id="IPR050312">
    <property type="entry name" value="IolE/XylAMocC-like"/>
</dbReference>
<evidence type="ECO:0000313" key="3">
    <source>
        <dbReference type="Proteomes" id="UP000076268"/>
    </source>
</evidence>
<dbReference type="PANTHER" id="PTHR12110">
    <property type="entry name" value="HYDROXYPYRUVATE ISOMERASE"/>
    <property type="match status" value="1"/>
</dbReference>
<dbReference type="Proteomes" id="UP000076268">
    <property type="component" value="Unassembled WGS sequence"/>
</dbReference>
<comment type="caution">
    <text evidence="2">The sequence shown here is derived from an EMBL/GenBank/DDBJ whole genome shotgun (WGS) entry which is preliminary data.</text>
</comment>
<dbReference type="EMBL" id="LSGP01000026">
    <property type="protein sequence ID" value="KYZ75041.1"/>
    <property type="molecule type" value="Genomic_DNA"/>
</dbReference>
<sequence length="258" mass="27755">MKLLLSAVLWEKQCKEGLSQTELVGWAKDLNLAGVEFRPFWRDQESEVDQVAALIAKTGLTAVYAANDGILAVDQAQTIQALAALRQSLAIAVRLGAKVLRMNVATGAFDASLAKTDWWLAAMRQILADAEKASILLAVENGPSKDKGDAGLLADLLVTVGSPNFKLTFDTANWLYSGVQPEKALEQFLPYIGYVHLKDAVSEQGVMKHSHPGTGLVDVRGLYKQLLSNGYNGLAALEFPGGDDPLGRARIVADYLCG</sequence>
<feature type="domain" description="Xylose isomerase-like TIM barrel" evidence="1">
    <location>
        <begin position="26"/>
        <end position="247"/>
    </location>
</feature>
<keyword evidence="3" id="KW-1185">Reference proteome</keyword>
<dbReference type="InterPro" id="IPR013022">
    <property type="entry name" value="Xyl_isomerase-like_TIM-brl"/>
</dbReference>
<gene>
    <name evidence="2" type="ORF">AXX12_15810</name>
</gene>
<dbReference type="AlphaFoldDB" id="A0A154BMB0"/>
<dbReference type="RefSeq" id="WP_066245633.1">
    <property type="nucleotide sequence ID" value="NZ_LSGP01000026.1"/>
</dbReference>
<dbReference type="STRING" id="1794912.AXX12_15810"/>
<dbReference type="InterPro" id="IPR036237">
    <property type="entry name" value="Xyl_isomerase-like_sf"/>
</dbReference>
<proteinExistence type="predicted"/>
<evidence type="ECO:0000313" key="2">
    <source>
        <dbReference type="EMBL" id="KYZ75041.1"/>
    </source>
</evidence>
<dbReference type="Gene3D" id="3.20.20.150">
    <property type="entry name" value="Divalent-metal-dependent TIM barrel enzymes"/>
    <property type="match status" value="1"/>
</dbReference>
<protein>
    <recommendedName>
        <fullName evidence="1">Xylose isomerase-like TIM barrel domain-containing protein</fullName>
    </recommendedName>
</protein>
<dbReference type="Pfam" id="PF01261">
    <property type="entry name" value="AP_endonuc_2"/>
    <property type="match status" value="1"/>
</dbReference>